<dbReference type="CDD" id="cd08411">
    <property type="entry name" value="PBP2_OxyR"/>
    <property type="match status" value="1"/>
</dbReference>
<evidence type="ECO:0000256" key="3">
    <source>
        <dbReference type="ARBA" id="ARBA00023125"/>
    </source>
</evidence>
<reference evidence="6 7" key="1">
    <citation type="submission" date="2006-12" db="EMBL/GenBank/DDBJ databases">
        <title>Complete sequence of Shewanella amazonensis SB2B.</title>
        <authorList>
            <consortium name="US DOE Joint Genome Institute"/>
            <person name="Copeland A."/>
            <person name="Lucas S."/>
            <person name="Lapidus A."/>
            <person name="Barry K."/>
            <person name="Detter J.C."/>
            <person name="Glavina del Rio T."/>
            <person name="Hammon N."/>
            <person name="Israni S."/>
            <person name="Dalin E."/>
            <person name="Tice H."/>
            <person name="Pitluck S."/>
            <person name="Munk A.C."/>
            <person name="Brettin T."/>
            <person name="Bruce D."/>
            <person name="Han C."/>
            <person name="Tapia R."/>
            <person name="Gilna P."/>
            <person name="Schmutz J."/>
            <person name="Larimer F."/>
            <person name="Land M."/>
            <person name="Hauser L."/>
            <person name="Kyrpides N."/>
            <person name="Mikhailova N."/>
            <person name="Fredrickson J."/>
            <person name="Richardson P."/>
        </authorList>
    </citation>
    <scope>NUCLEOTIDE SEQUENCE [LARGE SCALE GENOMIC DNA]</scope>
    <source>
        <strain evidence="7">ATCC BAA-1098 / SB2B</strain>
    </source>
</reference>
<dbReference type="eggNOG" id="COG0583">
    <property type="taxonomic scope" value="Bacteria"/>
</dbReference>
<organism evidence="6 7">
    <name type="scientific">Shewanella amazonensis (strain ATCC BAA-1098 / SB2B)</name>
    <dbReference type="NCBI Taxonomy" id="326297"/>
    <lineage>
        <taxon>Bacteria</taxon>
        <taxon>Pseudomonadati</taxon>
        <taxon>Pseudomonadota</taxon>
        <taxon>Gammaproteobacteria</taxon>
        <taxon>Alteromonadales</taxon>
        <taxon>Shewanellaceae</taxon>
        <taxon>Shewanella</taxon>
    </lineage>
</organism>
<dbReference type="Gene3D" id="3.40.190.10">
    <property type="entry name" value="Periplasmic binding protein-like II"/>
    <property type="match status" value="2"/>
</dbReference>
<dbReference type="Pfam" id="PF03466">
    <property type="entry name" value="LysR_substrate"/>
    <property type="match status" value="1"/>
</dbReference>
<dbReference type="SUPFAM" id="SSF46785">
    <property type="entry name" value="Winged helix' DNA-binding domain"/>
    <property type="match status" value="1"/>
</dbReference>
<evidence type="ECO:0000259" key="5">
    <source>
        <dbReference type="PROSITE" id="PS50931"/>
    </source>
</evidence>
<dbReference type="PANTHER" id="PTHR30346:SF10">
    <property type="entry name" value="TRANSCRIPTIONAL REGULATOR OF OXIDATIVE STRESS OXYR"/>
    <property type="match status" value="1"/>
</dbReference>
<dbReference type="Proteomes" id="UP000009175">
    <property type="component" value="Chromosome"/>
</dbReference>
<dbReference type="SUPFAM" id="SSF53850">
    <property type="entry name" value="Periplasmic binding protein-like II"/>
    <property type="match status" value="1"/>
</dbReference>
<evidence type="ECO:0000313" key="6">
    <source>
        <dbReference type="EMBL" id="ABL99067.1"/>
    </source>
</evidence>
<evidence type="ECO:0000256" key="2">
    <source>
        <dbReference type="ARBA" id="ARBA00023015"/>
    </source>
</evidence>
<dbReference type="GO" id="GO:0003700">
    <property type="term" value="F:DNA-binding transcription factor activity"/>
    <property type="evidence" value="ECO:0007669"/>
    <property type="project" value="InterPro"/>
</dbReference>
<proteinExistence type="inferred from homology"/>
<dbReference type="Gene3D" id="1.10.10.10">
    <property type="entry name" value="Winged helix-like DNA-binding domain superfamily/Winged helix DNA-binding domain"/>
    <property type="match status" value="1"/>
</dbReference>
<dbReference type="AlphaFoldDB" id="A1S3W1"/>
<evidence type="ECO:0000313" key="7">
    <source>
        <dbReference type="Proteomes" id="UP000009175"/>
    </source>
</evidence>
<dbReference type="FunFam" id="1.10.10.10:FF:000001">
    <property type="entry name" value="LysR family transcriptional regulator"/>
    <property type="match status" value="1"/>
</dbReference>
<keyword evidence="3" id="KW-0238">DNA-binding</keyword>
<feature type="domain" description="HTH lysR-type" evidence="5">
    <location>
        <begin position="23"/>
        <end position="80"/>
    </location>
</feature>
<keyword evidence="4" id="KW-0804">Transcription</keyword>
<comment type="similarity">
    <text evidence="1">Belongs to the LysR transcriptional regulatory family.</text>
</comment>
<dbReference type="InterPro" id="IPR000847">
    <property type="entry name" value="LysR_HTH_N"/>
</dbReference>
<gene>
    <name evidence="6" type="ordered locus">Sama_0860</name>
</gene>
<dbReference type="GO" id="GO:0032993">
    <property type="term" value="C:protein-DNA complex"/>
    <property type="evidence" value="ECO:0007669"/>
    <property type="project" value="TreeGrafter"/>
</dbReference>
<dbReference type="KEGG" id="saz:Sama_0860"/>
<dbReference type="STRING" id="326297.Sama_0860"/>
<dbReference type="PRINTS" id="PR00039">
    <property type="entry name" value="HTHLYSR"/>
</dbReference>
<keyword evidence="7" id="KW-1185">Reference proteome</keyword>
<protein>
    <submittedName>
        <fullName evidence="6">Transcriptional regulator, LysR family</fullName>
    </submittedName>
</protein>
<dbReference type="InterPro" id="IPR036388">
    <property type="entry name" value="WH-like_DNA-bd_sf"/>
</dbReference>
<dbReference type="InterPro" id="IPR005119">
    <property type="entry name" value="LysR_subst-bd"/>
</dbReference>
<sequence length="323" mass="36045">MLKCKVSYQSIQAAVIGKMKHLPSLKNLYYLVNLYQEQNFNRAAKVCNVSQSTLSSGIQNLEEQLGHQLIERDHKSFMFTAIGEEVVGRCRKILTDVDDLVELVRNQGEPMTGEIRLGCIPTIAPFLLSRVVRHCQQHYPNMVLLLKEDTTERLLDALGKGELDLLLLALPVDTSGFHSMKVGVDPFKMVMHKDLSHEVHQPVDYQALPDESIFLLQNEHCITGHAISACQLGDSNKINPFAATSLHTLVQMVNSKLGTTFLPQMAIDAGILKDTELAVMDPPGSAPYRDIGLVWRQTTSRIRTFRTLGLEIEKLLGGESRQG</sequence>
<dbReference type="PANTHER" id="PTHR30346">
    <property type="entry name" value="TRANSCRIPTIONAL DUAL REGULATOR HCAR-RELATED"/>
    <property type="match status" value="1"/>
</dbReference>
<dbReference type="InterPro" id="IPR036390">
    <property type="entry name" value="WH_DNA-bd_sf"/>
</dbReference>
<evidence type="ECO:0000256" key="1">
    <source>
        <dbReference type="ARBA" id="ARBA00009437"/>
    </source>
</evidence>
<dbReference type="GO" id="GO:0003677">
    <property type="term" value="F:DNA binding"/>
    <property type="evidence" value="ECO:0007669"/>
    <property type="project" value="UniProtKB-KW"/>
</dbReference>
<accession>A1S3W1</accession>
<dbReference type="HOGENOM" id="CLU_039613_6_4_6"/>
<name>A1S3W1_SHEAM</name>
<dbReference type="EMBL" id="CP000507">
    <property type="protein sequence ID" value="ABL99067.1"/>
    <property type="molecule type" value="Genomic_DNA"/>
</dbReference>
<dbReference type="PROSITE" id="PS50931">
    <property type="entry name" value="HTH_LYSR"/>
    <property type="match status" value="1"/>
</dbReference>
<dbReference type="Pfam" id="PF00126">
    <property type="entry name" value="HTH_1"/>
    <property type="match status" value="1"/>
</dbReference>
<keyword evidence="2" id="KW-0805">Transcription regulation</keyword>
<evidence type="ECO:0000256" key="4">
    <source>
        <dbReference type="ARBA" id="ARBA00023163"/>
    </source>
</evidence>